<dbReference type="Pfam" id="PF02463">
    <property type="entry name" value="SMC_N"/>
    <property type="match status" value="1"/>
</dbReference>
<keyword evidence="7 9" id="KW-0067">ATP-binding</keyword>
<keyword evidence="9" id="KW-0234">DNA repair</keyword>
<dbReference type="PANTHER" id="PTHR32182:SF0">
    <property type="entry name" value="DNA REPLICATION AND REPAIR PROTEIN RECF"/>
    <property type="match status" value="1"/>
</dbReference>
<organism evidence="11 12">
    <name type="scientific">SAR92 clade bacterium</name>
    <dbReference type="NCBI Taxonomy" id="2315479"/>
    <lineage>
        <taxon>Bacteria</taxon>
        <taxon>Pseudomonadati</taxon>
        <taxon>Pseudomonadota</taxon>
        <taxon>Gammaproteobacteria</taxon>
        <taxon>Cellvibrionales</taxon>
        <taxon>Porticoccaceae</taxon>
        <taxon>SAR92 clade</taxon>
    </lineage>
</organism>
<dbReference type="GO" id="GO:0005737">
    <property type="term" value="C:cytoplasm"/>
    <property type="evidence" value="ECO:0007669"/>
    <property type="project" value="UniProtKB-SubCell"/>
</dbReference>
<evidence type="ECO:0000256" key="7">
    <source>
        <dbReference type="ARBA" id="ARBA00022840"/>
    </source>
</evidence>
<comment type="subcellular location">
    <subcellularLocation>
        <location evidence="1 9">Cytoplasm</location>
    </subcellularLocation>
</comment>
<dbReference type="HAMAP" id="MF_00365">
    <property type="entry name" value="RecF"/>
    <property type="match status" value="1"/>
</dbReference>
<keyword evidence="5 9" id="KW-0235">DNA replication</keyword>
<name>A0A520LL04_9GAMM</name>
<feature type="domain" description="RecF/RecN/SMC N-terminal" evidence="10">
    <location>
        <begin position="3"/>
        <end position="357"/>
    </location>
</feature>
<dbReference type="GO" id="GO:0006260">
    <property type="term" value="P:DNA replication"/>
    <property type="evidence" value="ECO:0007669"/>
    <property type="project" value="UniProtKB-UniRule"/>
</dbReference>
<evidence type="ECO:0000256" key="4">
    <source>
        <dbReference type="ARBA" id="ARBA00022490"/>
    </source>
</evidence>
<sequence>MHITQIDVMGVRNIANISLSPFKSANFIYGVNGSGKTSLLESIYLLSRGKSFRSRDIRTVISESLSECIVHARINIRPETHMSLGLRRNVSGMLEAKKNGERIKTSSELASLFPIQVINSNSFNLIDGSPSYRRKFLDWGVFHVEPAYASVWNKHQKALKQRNQLLRYGTANKDELNVWNAELDKLNGLVTSYRERYISNLSDSLCESLSRYDQINGIQIEYEKGWPSGKNFIDVLQDFEASDRKLGHTSHGAHKADLSITLDGVKVRDKFSRGQIKLLVYALQLAQGEIHKQNTGIACAYVLDDLPSELDEVNRELVFSHLFDLNCQFFVTGVDKLDFMSHLKEKTCKMFHMEQGFIKEIN</sequence>
<dbReference type="Gene3D" id="3.40.50.300">
    <property type="entry name" value="P-loop containing nucleotide triphosphate hydrolases"/>
    <property type="match status" value="1"/>
</dbReference>
<keyword evidence="6 9" id="KW-0547">Nucleotide-binding</keyword>
<dbReference type="Gene3D" id="1.20.1050.90">
    <property type="entry name" value="RecF/RecN/SMC, N-terminal domain"/>
    <property type="match status" value="1"/>
</dbReference>
<gene>
    <name evidence="9 11" type="primary">recF</name>
    <name evidence="11" type="ORF">EVB02_03725</name>
</gene>
<evidence type="ECO:0000256" key="8">
    <source>
        <dbReference type="ARBA" id="ARBA00023125"/>
    </source>
</evidence>
<accession>A0A520LL04</accession>
<comment type="caution">
    <text evidence="11">The sequence shown here is derived from an EMBL/GenBank/DDBJ whole genome shotgun (WGS) entry which is preliminary data.</text>
</comment>
<dbReference type="InterPro" id="IPR003395">
    <property type="entry name" value="RecF/RecN/SMC_N"/>
</dbReference>
<keyword evidence="9" id="KW-0227">DNA damage</keyword>
<dbReference type="InterPro" id="IPR042174">
    <property type="entry name" value="RecF_2"/>
</dbReference>
<keyword evidence="8 9" id="KW-0238">DNA-binding</keyword>
<protein>
    <recommendedName>
        <fullName evidence="3 9">DNA replication and repair protein RecF</fullName>
    </recommendedName>
</protein>
<evidence type="ECO:0000256" key="9">
    <source>
        <dbReference type="HAMAP-Rule" id="MF_00365"/>
    </source>
</evidence>
<evidence type="ECO:0000256" key="1">
    <source>
        <dbReference type="ARBA" id="ARBA00004496"/>
    </source>
</evidence>
<dbReference type="EMBL" id="SHBO01000050">
    <property type="protein sequence ID" value="RZO04963.1"/>
    <property type="molecule type" value="Genomic_DNA"/>
</dbReference>
<dbReference type="GO" id="GO:0005524">
    <property type="term" value="F:ATP binding"/>
    <property type="evidence" value="ECO:0007669"/>
    <property type="project" value="UniProtKB-UniRule"/>
</dbReference>
<dbReference type="PROSITE" id="PS00617">
    <property type="entry name" value="RECF_1"/>
    <property type="match status" value="1"/>
</dbReference>
<dbReference type="GO" id="GO:0006302">
    <property type="term" value="P:double-strand break repair"/>
    <property type="evidence" value="ECO:0007669"/>
    <property type="project" value="TreeGrafter"/>
</dbReference>
<dbReference type="AlphaFoldDB" id="A0A520LL04"/>
<keyword evidence="9" id="KW-0742">SOS response</keyword>
<evidence type="ECO:0000256" key="6">
    <source>
        <dbReference type="ARBA" id="ARBA00022741"/>
    </source>
</evidence>
<dbReference type="GO" id="GO:0000731">
    <property type="term" value="P:DNA synthesis involved in DNA repair"/>
    <property type="evidence" value="ECO:0007669"/>
    <property type="project" value="TreeGrafter"/>
</dbReference>
<dbReference type="InterPro" id="IPR001238">
    <property type="entry name" value="DNA-binding_RecF"/>
</dbReference>
<feature type="binding site" evidence="9">
    <location>
        <begin position="30"/>
        <end position="37"/>
    </location>
    <ligand>
        <name>ATP</name>
        <dbReference type="ChEBI" id="CHEBI:30616"/>
    </ligand>
</feature>
<evidence type="ECO:0000259" key="10">
    <source>
        <dbReference type="Pfam" id="PF02463"/>
    </source>
</evidence>
<evidence type="ECO:0000313" key="12">
    <source>
        <dbReference type="Proteomes" id="UP000318148"/>
    </source>
</evidence>
<evidence type="ECO:0000256" key="3">
    <source>
        <dbReference type="ARBA" id="ARBA00020170"/>
    </source>
</evidence>
<comment type="function">
    <text evidence="9">The RecF protein is involved in DNA metabolism; it is required for DNA replication and normal SOS inducibility. RecF binds preferentially to single-stranded, linear DNA. It also seems to bind ATP.</text>
</comment>
<evidence type="ECO:0000256" key="2">
    <source>
        <dbReference type="ARBA" id="ARBA00008016"/>
    </source>
</evidence>
<dbReference type="NCBIfam" id="TIGR00611">
    <property type="entry name" value="recf"/>
    <property type="match status" value="1"/>
</dbReference>
<dbReference type="InterPro" id="IPR027417">
    <property type="entry name" value="P-loop_NTPase"/>
</dbReference>
<reference evidence="11 12" key="1">
    <citation type="submission" date="2019-02" db="EMBL/GenBank/DDBJ databases">
        <title>Prokaryotic population dynamics and viral predation in marine succession experiment using metagenomics: the confinement effect.</title>
        <authorList>
            <person name="Haro-Moreno J.M."/>
            <person name="Rodriguez-Valera F."/>
            <person name="Lopez-Perez M."/>
        </authorList>
    </citation>
    <scope>NUCLEOTIDE SEQUENCE [LARGE SCALE GENOMIC DNA]</scope>
    <source>
        <strain evidence="11">MED-G169</strain>
    </source>
</reference>
<comment type="similarity">
    <text evidence="2 9">Belongs to the RecF family.</text>
</comment>
<dbReference type="PANTHER" id="PTHR32182">
    <property type="entry name" value="DNA REPLICATION AND REPAIR PROTEIN RECF"/>
    <property type="match status" value="1"/>
</dbReference>
<dbReference type="SUPFAM" id="SSF52540">
    <property type="entry name" value="P-loop containing nucleoside triphosphate hydrolases"/>
    <property type="match status" value="1"/>
</dbReference>
<dbReference type="InterPro" id="IPR018078">
    <property type="entry name" value="DNA-binding_RecF_CS"/>
</dbReference>
<dbReference type="GO" id="GO:0003697">
    <property type="term" value="F:single-stranded DNA binding"/>
    <property type="evidence" value="ECO:0007669"/>
    <property type="project" value="UniProtKB-UniRule"/>
</dbReference>
<proteinExistence type="inferred from homology"/>
<evidence type="ECO:0000256" key="5">
    <source>
        <dbReference type="ARBA" id="ARBA00022705"/>
    </source>
</evidence>
<dbReference type="GO" id="GO:0009432">
    <property type="term" value="P:SOS response"/>
    <property type="evidence" value="ECO:0007669"/>
    <property type="project" value="UniProtKB-UniRule"/>
</dbReference>
<evidence type="ECO:0000313" key="11">
    <source>
        <dbReference type="EMBL" id="RZO04963.1"/>
    </source>
</evidence>
<keyword evidence="4 9" id="KW-0963">Cytoplasm</keyword>
<dbReference type="Proteomes" id="UP000318148">
    <property type="component" value="Unassembled WGS sequence"/>
</dbReference>